<feature type="compositionally biased region" description="Low complexity" evidence="6">
    <location>
        <begin position="8"/>
        <end position="21"/>
    </location>
</feature>
<feature type="region of interest" description="Disordered" evidence="6">
    <location>
        <begin position="1"/>
        <end position="29"/>
    </location>
</feature>
<feature type="region of interest" description="Disordered" evidence="6">
    <location>
        <begin position="255"/>
        <end position="288"/>
    </location>
</feature>
<dbReference type="GO" id="GO:0003729">
    <property type="term" value="F:mRNA binding"/>
    <property type="evidence" value="ECO:0007669"/>
    <property type="project" value="InterPro"/>
</dbReference>
<feature type="compositionally biased region" description="Polar residues" evidence="6">
    <location>
        <begin position="197"/>
        <end position="206"/>
    </location>
</feature>
<dbReference type="OrthoDB" id="411372at2759"/>
<dbReference type="PANTHER" id="PTHR12547">
    <property type="entry name" value="CCCH ZINC FINGER/TIS11-RELATED"/>
    <property type="match status" value="1"/>
</dbReference>
<dbReference type="SUPFAM" id="SSF90229">
    <property type="entry name" value="CCCH zinc finger"/>
    <property type="match status" value="3"/>
</dbReference>
<evidence type="ECO:0000256" key="6">
    <source>
        <dbReference type="SAM" id="MobiDB-lite"/>
    </source>
</evidence>
<feature type="zinc finger region" description="C3H1-type" evidence="5">
    <location>
        <begin position="209"/>
        <end position="237"/>
    </location>
</feature>
<proteinExistence type="predicted"/>
<feature type="domain" description="C3H1-type" evidence="7">
    <location>
        <begin position="28"/>
        <end position="55"/>
    </location>
</feature>
<reference evidence="8" key="1">
    <citation type="submission" date="2014-01" db="EMBL/GenBank/DDBJ databases">
        <title>The genome of the white-rot fungus Pycnoporus cinnabarinus: a basidiomycete model with a versatile arsenal for lignocellulosic biomass breakdown.</title>
        <authorList>
            <person name="Levasseur A."/>
            <person name="Lomascolo A."/>
            <person name="Ruiz-Duenas F.J."/>
            <person name="Uzan E."/>
            <person name="Piumi F."/>
            <person name="Kues U."/>
            <person name="Ram A.F.J."/>
            <person name="Murat C."/>
            <person name="Haon M."/>
            <person name="Benoit I."/>
            <person name="Arfi Y."/>
            <person name="Chevret D."/>
            <person name="Drula E."/>
            <person name="Kwon M.J."/>
            <person name="Gouret P."/>
            <person name="Lesage-Meessen L."/>
            <person name="Lombard V."/>
            <person name="Mariette J."/>
            <person name="Noirot C."/>
            <person name="Park J."/>
            <person name="Patyshakuliyeva A."/>
            <person name="Wieneger R.A.B."/>
            <person name="Wosten H.A.B."/>
            <person name="Martin F."/>
            <person name="Coutinho P.M."/>
            <person name="de Vries R."/>
            <person name="Martinez A.T."/>
            <person name="Klopp C."/>
            <person name="Pontarotti P."/>
            <person name="Henrissat B."/>
            <person name="Record E."/>
        </authorList>
    </citation>
    <scope>NUCLEOTIDE SEQUENCE [LARGE SCALE GENOMIC DNA]</scope>
    <source>
        <strain evidence="8">BRFM137</strain>
    </source>
</reference>
<feature type="zinc finger region" description="C3H1-type" evidence="5">
    <location>
        <begin position="310"/>
        <end position="337"/>
    </location>
</feature>
<evidence type="ECO:0000256" key="3">
    <source>
        <dbReference type="ARBA" id="ARBA00022771"/>
    </source>
</evidence>
<evidence type="ECO:0000256" key="2">
    <source>
        <dbReference type="ARBA" id="ARBA00022737"/>
    </source>
</evidence>
<feature type="region of interest" description="Disordered" evidence="6">
    <location>
        <begin position="145"/>
        <end position="206"/>
    </location>
</feature>
<keyword evidence="9" id="KW-1185">Reference proteome</keyword>
<accession>A0A060SSJ2</accession>
<sequence>MNVERIRGPSTQTTSTGSGETPNQRHPKYRTKLCRNFPLGTCRYGEHCSYLHVSTSPSLHTQYPPFPSLPALSQMIFQPFGNLVSGNSMYSELVSSTRTNELEQTQASRRHRGRTDGGSRRPSRPPQASHVEEWRLSVNVRMDDEGLFPSAPPSTPVIVSPSASPSWSRVAHDETHLPQRERSLRRPEVSRSSRPSNANSLRQQKRNQFFRTKPCRFFGDPSGCVKGDRCNFIHENPAAGGIPTGLAGLTEAISEGEAESAADSSVQSEHAPSTAATSDAPSSVCTQTEEPKRNFYPVTWRIVGGGVTLGGKREICENFMAGRCTDGADCRYAHPDSNEEECVFGYPPEPPVFSPVSPISPMVVPYSFIYPLLSPVQPLALPALPGPLPPVANPATQWVPTSKGGHAVKSSACGLTVYSAIPQPSLTPHPYLPHRVVDGSTLLDRELPIGHYHAENMWPARTVVRPLSTPPTPVHAPGEVSVAKLFAAEMP</sequence>
<dbReference type="SMART" id="SM00356">
    <property type="entry name" value="ZnF_C3H1"/>
    <property type="match status" value="3"/>
</dbReference>
<keyword evidence="1 5" id="KW-0479">Metal-binding</keyword>
<name>A0A060SSJ2_PYCCI</name>
<feature type="domain" description="C3H1-type" evidence="7">
    <location>
        <begin position="209"/>
        <end position="237"/>
    </location>
</feature>
<evidence type="ECO:0000259" key="7">
    <source>
        <dbReference type="PROSITE" id="PS50103"/>
    </source>
</evidence>
<evidence type="ECO:0000256" key="4">
    <source>
        <dbReference type="ARBA" id="ARBA00022833"/>
    </source>
</evidence>
<evidence type="ECO:0000256" key="5">
    <source>
        <dbReference type="PROSITE-ProRule" id="PRU00723"/>
    </source>
</evidence>
<dbReference type="Pfam" id="PF14608">
    <property type="entry name" value="zf-CCCH_2"/>
    <property type="match status" value="1"/>
</dbReference>
<gene>
    <name evidence="8" type="ORF">BN946_scf184657.g21</name>
</gene>
<dbReference type="Pfam" id="PF00642">
    <property type="entry name" value="zf-CCCH"/>
    <property type="match status" value="1"/>
</dbReference>
<feature type="region of interest" description="Disordered" evidence="6">
    <location>
        <begin position="95"/>
        <end position="133"/>
    </location>
</feature>
<protein>
    <recommendedName>
        <fullName evidence="7">C3H1-type domain-containing protein</fullName>
    </recommendedName>
</protein>
<evidence type="ECO:0000256" key="1">
    <source>
        <dbReference type="ARBA" id="ARBA00022723"/>
    </source>
</evidence>
<feature type="domain" description="C3H1-type" evidence="7">
    <location>
        <begin position="310"/>
        <end position="337"/>
    </location>
</feature>
<feature type="compositionally biased region" description="Basic and acidic residues" evidence="6">
    <location>
        <begin position="170"/>
        <end position="191"/>
    </location>
</feature>
<feature type="compositionally biased region" description="Polar residues" evidence="6">
    <location>
        <begin position="95"/>
        <end position="107"/>
    </location>
</feature>
<organism evidence="8 9">
    <name type="scientific">Pycnoporus cinnabarinus</name>
    <name type="common">Cinnabar-red polypore</name>
    <name type="synonym">Trametes cinnabarina</name>
    <dbReference type="NCBI Taxonomy" id="5643"/>
    <lineage>
        <taxon>Eukaryota</taxon>
        <taxon>Fungi</taxon>
        <taxon>Dikarya</taxon>
        <taxon>Basidiomycota</taxon>
        <taxon>Agaricomycotina</taxon>
        <taxon>Agaricomycetes</taxon>
        <taxon>Polyporales</taxon>
        <taxon>Polyporaceae</taxon>
        <taxon>Trametes</taxon>
    </lineage>
</organism>
<keyword evidence="4 5" id="KW-0862">Zinc</keyword>
<dbReference type="InterPro" id="IPR036855">
    <property type="entry name" value="Znf_CCCH_sf"/>
</dbReference>
<dbReference type="GO" id="GO:0008270">
    <property type="term" value="F:zinc ion binding"/>
    <property type="evidence" value="ECO:0007669"/>
    <property type="project" value="UniProtKB-KW"/>
</dbReference>
<dbReference type="Proteomes" id="UP000029665">
    <property type="component" value="Unassembled WGS sequence"/>
</dbReference>
<evidence type="ECO:0000313" key="9">
    <source>
        <dbReference type="Proteomes" id="UP000029665"/>
    </source>
</evidence>
<dbReference type="InterPro" id="IPR045877">
    <property type="entry name" value="ZFP36-like"/>
</dbReference>
<dbReference type="EMBL" id="CCBP010000443">
    <property type="protein sequence ID" value="CDO77146.1"/>
    <property type="molecule type" value="Genomic_DNA"/>
</dbReference>
<dbReference type="AlphaFoldDB" id="A0A060SSJ2"/>
<feature type="compositionally biased region" description="Low complexity" evidence="6">
    <location>
        <begin position="261"/>
        <end position="283"/>
    </location>
</feature>
<dbReference type="HOGENOM" id="CLU_577514_0_0_1"/>
<evidence type="ECO:0000313" key="8">
    <source>
        <dbReference type="EMBL" id="CDO77146.1"/>
    </source>
</evidence>
<dbReference type="STRING" id="5643.A0A060SSJ2"/>
<dbReference type="OMA" id="KREICEN"/>
<dbReference type="Pfam" id="PF18044">
    <property type="entry name" value="zf-CCCH_4"/>
    <property type="match status" value="1"/>
</dbReference>
<dbReference type="InterPro" id="IPR000571">
    <property type="entry name" value="Znf_CCCH"/>
</dbReference>
<keyword evidence="3 5" id="KW-0863">Zinc-finger</keyword>
<dbReference type="InterPro" id="IPR041367">
    <property type="entry name" value="Znf-CCCH_4"/>
</dbReference>
<dbReference type="PROSITE" id="PS50103">
    <property type="entry name" value="ZF_C3H1"/>
    <property type="match status" value="3"/>
</dbReference>
<keyword evidence="2" id="KW-0677">Repeat</keyword>
<feature type="zinc finger region" description="C3H1-type" evidence="5">
    <location>
        <begin position="28"/>
        <end position="55"/>
    </location>
</feature>
<comment type="caution">
    <text evidence="8">The sequence shown here is derived from an EMBL/GenBank/DDBJ whole genome shotgun (WGS) entry which is preliminary data.</text>
</comment>
<dbReference type="PANTHER" id="PTHR12547:SF18">
    <property type="entry name" value="PROTEIN TIS11"/>
    <property type="match status" value="1"/>
</dbReference>
<dbReference type="Gene3D" id="4.10.1000.10">
    <property type="entry name" value="Zinc finger, CCCH-type"/>
    <property type="match status" value="3"/>
</dbReference>